<dbReference type="PANTHER" id="PTHR11587">
    <property type="entry name" value="ARGININOSUCCINATE SYNTHASE"/>
    <property type="match status" value="1"/>
</dbReference>
<accession>A0ABY6V1M1</accession>
<dbReference type="InterPro" id="IPR001518">
    <property type="entry name" value="Arginosuc_synth"/>
</dbReference>
<gene>
    <name evidence="9" type="ORF">CLO192961_LOCUS472864</name>
</gene>
<dbReference type="PANTHER" id="PTHR11587:SF2">
    <property type="entry name" value="ARGININOSUCCINATE SYNTHASE"/>
    <property type="match status" value="1"/>
</dbReference>
<evidence type="ECO:0000256" key="3">
    <source>
        <dbReference type="ARBA" id="ARBA00022571"/>
    </source>
</evidence>
<evidence type="ECO:0000313" key="9">
    <source>
        <dbReference type="EMBL" id="VUC37511.1"/>
    </source>
</evidence>
<evidence type="ECO:0000256" key="4">
    <source>
        <dbReference type="ARBA" id="ARBA00022598"/>
    </source>
</evidence>
<sequence>MSLLSGRTEIDIVENRFIIDLEGFTLDSKVRELRDTFVTTAWSRQLYNGMYFSPEREFTDKSIVATQDGANGTVKMMVYTFLLFCIDRYGQWNSTDLDATEGNAYTVGCSSETSNLYSEEDASMDSLNTFSLLDTTGFIAIQATRLKKYGEAKIASGNSLI</sequence>
<keyword evidence="5" id="KW-0028">Amino-acid biosynthesis</keyword>
<evidence type="ECO:0000256" key="2">
    <source>
        <dbReference type="ARBA" id="ARBA00012286"/>
    </source>
</evidence>
<keyword evidence="3" id="KW-0055">Arginine biosynthesis</keyword>
<keyword evidence="6" id="KW-0547">Nucleotide-binding</keyword>
<dbReference type="EMBL" id="CABFNS010000989">
    <property type="protein sequence ID" value="VUC37511.1"/>
    <property type="molecule type" value="Genomic_DNA"/>
</dbReference>
<keyword evidence="4" id="KW-0436">Ligase</keyword>
<dbReference type="Gene3D" id="3.90.1260.10">
    <property type="entry name" value="Argininosuccinate synthetase, chain A, domain 2"/>
    <property type="match status" value="2"/>
</dbReference>
<dbReference type="SUPFAM" id="SSF69864">
    <property type="entry name" value="Argininosuccinate synthetase, C-terminal domain"/>
    <property type="match status" value="1"/>
</dbReference>
<reference evidence="9 10" key="1">
    <citation type="submission" date="2019-06" db="EMBL/GenBank/DDBJ databases">
        <authorList>
            <person name="Broberg M."/>
        </authorList>
    </citation>
    <scope>NUCLEOTIDE SEQUENCE [LARGE SCALE GENOMIC DNA]</scope>
</reference>
<dbReference type="InterPro" id="IPR024074">
    <property type="entry name" value="AS_cat/multimer_dom_body"/>
</dbReference>
<comment type="pathway">
    <text evidence="1">Amino-acid biosynthesis; L-arginine biosynthesis; L-arginine from L-ornithine and carbamoyl phosphate: step 2/3.</text>
</comment>
<dbReference type="Proteomes" id="UP000766486">
    <property type="component" value="Unassembled WGS sequence"/>
</dbReference>
<evidence type="ECO:0000259" key="8">
    <source>
        <dbReference type="Pfam" id="PF20979"/>
    </source>
</evidence>
<protein>
    <recommendedName>
        <fullName evidence="2">argininosuccinate synthase</fullName>
        <ecNumber evidence="2">6.3.4.5</ecNumber>
    </recommendedName>
</protein>
<evidence type="ECO:0000256" key="6">
    <source>
        <dbReference type="ARBA" id="ARBA00022741"/>
    </source>
</evidence>
<evidence type="ECO:0000313" key="10">
    <source>
        <dbReference type="Proteomes" id="UP000766486"/>
    </source>
</evidence>
<proteinExistence type="predicted"/>
<evidence type="ECO:0000256" key="5">
    <source>
        <dbReference type="ARBA" id="ARBA00022605"/>
    </source>
</evidence>
<comment type="caution">
    <text evidence="9">The sequence shown here is derived from an EMBL/GenBank/DDBJ whole genome shotgun (WGS) entry which is preliminary data.</text>
</comment>
<name>A0ABY6V1M1_BIOOC</name>
<evidence type="ECO:0000256" key="1">
    <source>
        <dbReference type="ARBA" id="ARBA00004967"/>
    </source>
</evidence>
<evidence type="ECO:0000256" key="7">
    <source>
        <dbReference type="ARBA" id="ARBA00022840"/>
    </source>
</evidence>
<feature type="domain" description="Arginosuccinate synthase C-terminal" evidence="8">
    <location>
        <begin position="20"/>
        <end position="81"/>
    </location>
</feature>
<keyword evidence="10" id="KW-1185">Reference proteome</keyword>
<organism evidence="9 10">
    <name type="scientific">Bionectria ochroleuca</name>
    <name type="common">Gliocladium roseum</name>
    <dbReference type="NCBI Taxonomy" id="29856"/>
    <lineage>
        <taxon>Eukaryota</taxon>
        <taxon>Fungi</taxon>
        <taxon>Dikarya</taxon>
        <taxon>Ascomycota</taxon>
        <taxon>Pezizomycotina</taxon>
        <taxon>Sordariomycetes</taxon>
        <taxon>Hypocreomycetidae</taxon>
        <taxon>Hypocreales</taxon>
        <taxon>Bionectriaceae</taxon>
        <taxon>Clonostachys</taxon>
    </lineage>
</organism>
<dbReference type="InterPro" id="IPR048268">
    <property type="entry name" value="Arginosuc_syn_C"/>
</dbReference>
<keyword evidence="7" id="KW-0067">ATP-binding</keyword>
<dbReference type="Pfam" id="PF20979">
    <property type="entry name" value="Arginosuc_syn_C"/>
    <property type="match status" value="1"/>
</dbReference>
<dbReference type="EC" id="6.3.4.5" evidence="2"/>